<keyword evidence="1" id="KW-0472">Membrane</keyword>
<keyword evidence="1" id="KW-1133">Transmembrane helix</keyword>
<dbReference type="EMBL" id="JBDKXB010000010">
    <property type="protein sequence ID" value="MEY6432671.1"/>
    <property type="molecule type" value="Genomic_DNA"/>
</dbReference>
<feature type="transmembrane region" description="Helical" evidence="1">
    <location>
        <begin position="34"/>
        <end position="54"/>
    </location>
</feature>
<name>A0ABV4BDT1_9GAMM</name>
<gene>
    <name evidence="3" type="ORF">ABC977_09670</name>
</gene>
<proteinExistence type="predicted"/>
<accession>A0ABV4BDT1</accession>
<sequence length="64" mass="7012">MDFTKNMGSTDRTIRLVVGIGFIAWAFYASSWILGIIGVVLLATSAMAWCPAYLPLKMNTNKGK</sequence>
<protein>
    <submittedName>
        <fullName evidence="3">DUF2892 domain-containing protein</fullName>
    </submittedName>
</protein>
<reference evidence="3 4" key="1">
    <citation type="submission" date="2024-05" db="EMBL/GenBank/DDBJ databases">
        <title>Genome Sequence and Characterization of the New Strain Purple Sulfur Bacterium of Genus Thioalkalicoccus.</title>
        <authorList>
            <person name="Bryantseva I.A."/>
            <person name="Kyndt J.A."/>
            <person name="Imhoff J.F."/>
        </authorList>
    </citation>
    <scope>NUCLEOTIDE SEQUENCE [LARGE SCALE GENOMIC DNA]</scope>
    <source>
        <strain evidence="3 4">Um2</strain>
    </source>
</reference>
<evidence type="ECO:0000313" key="4">
    <source>
        <dbReference type="Proteomes" id="UP001564408"/>
    </source>
</evidence>
<organism evidence="3 4">
    <name type="scientific">Thioalkalicoccus limnaeus</name>
    <dbReference type="NCBI Taxonomy" id="120681"/>
    <lineage>
        <taxon>Bacteria</taxon>
        <taxon>Pseudomonadati</taxon>
        <taxon>Pseudomonadota</taxon>
        <taxon>Gammaproteobacteria</taxon>
        <taxon>Chromatiales</taxon>
        <taxon>Chromatiaceae</taxon>
        <taxon>Thioalkalicoccus</taxon>
    </lineage>
</organism>
<feature type="domain" description="Inner membrane protein YgaP-like transmembrane" evidence="2">
    <location>
        <begin position="4"/>
        <end position="62"/>
    </location>
</feature>
<dbReference type="InterPro" id="IPR021309">
    <property type="entry name" value="YgaP-like_TM"/>
</dbReference>
<comment type="caution">
    <text evidence="3">The sequence shown here is derived from an EMBL/GenBank/DDBJ whole genome shotgun (WGS) entry which is preliminary data.</text>
</comment>
<dbReference type="RefSeq" id="WP_369667056.1">
    <property type="nucleotide sequence ID" value="NZ_JBDKXB010000010.1"/>
</dbReference>
<dbReference type="Pfam" id="PF11127">
    <property type="entry name" value="YgaP-like_TM"/>
    <property type="match status" value="1"/>
</dbReference>
<keyword evidence="4" id="KW-1185">Reference proteome</keyword>
<evidence type="ECO:0000259" key="2">
    <source>
        <dbReference type="Pfam" id="PF11127"/>
    </source>
</evidence>
<keyword evidence="1" id="KW-0812">Transmembrane</keyword>
<evidence type="ECO:0000313" key="3">
    <source>
        <dbReference type="EMBL" id="MEY6432671.1"/>
    </source>
</evidence>
<feature type="transmembrane region" description="Helical" evidence="1">
    <location>
        <begin position="12"/>
        <end position="28"/>
    </location>
</feature>
<evidence type="ECO:0000256" key="1">
    <source>
        <dbReference type="SAM" id="Phobius"/>
    </source>
</evidence>
<dbReference type="Proteomes" id="UP001564408">
    <property type="component" value="Unassembled WGS sequence"/>
</dbReference>